<dbReference type="InterPro" id="IPR003663">
    <property type="entry name" value="Sugar/inositol_transpt"/>
</dbReference>
<feature type="transmembrane region" description="Helical" evidence="9">
    <location>
        <begin position="193"/>
        <end position="212"/>
    </location>
</feature>
<evidence type="ECO:0000259" key="10">
    <source>
        <dbReference type="PROSITE" id="PS50850"/>
    </source>
</evidence>
<dbReference type="InterPro" id="IPR036259">
    <property type="entry name" value="MFS_trans_sf"/>
</dbReference>
<feature type="transmembrane region" description="Helical" evidence="9">
    <location>
        <begin position="74"/>
        <end position="94"/>
    </location>
</feature>
<dbReference type="InterPro" id="IPR050360">
    <property type="entry name" value="MFS_Sugar_Transporters"/>
</dbReference>
<feature type="transmembrane region" description="Helical" evidence="9">
    <location>
        <begin position="101"/>
        <end position="121"/>
    </location>
</feature>
<name>W2SAC2_CYPE1</name>
<keyword evidence="12" id="KW-1185">Reference proteome</keyword>
<feature type="region of interest" description="Disordered" evidence="8">
    <location>
        <begin position="513"/>
        <end position="533"/>
    </location>
</feature>
<evidence type="ECO:0000256" key="9">
    <source>
        <dbReference type="SAM" id="Phobius"/>
    </source>
</evidence>
<evidence type="ECO:0000256" key="7">
    <source>
        <dbReference type="RuleBase" id="RU003346"/>
    </source>
</evidence>
<comment type="similarity">
    <text evidence="2 7">Belongs to the major facilitator superfamily. Sugar transporter (TC 2.A.1.1) family.</text>
</comment>
<evidence type="ECO:0000313" key="11">
    <source>
        <dbReference type="EMBL" id="ETN44963.1"/>
    </source>
</evidence>
<dbReference type="AlphaFoldDB" id="W2SAC2"/>
<dbReference type="PROSITE" id="PS50850">
    <property type="entry name" value="MFS"/>
    <property type="match status" value="1"/>
</dbReference>
<dbReference type="VEuPathDB" id="FungiDB:HMPREF1541_09838"/>
<dbReference type="GeneID" id="19977177"/>
<feature type="transmembrane region" description="Helical" evidence="9">
    <location>
        <begin position="21"/>
        <end position="42"/>
    </location>
</feature>
<keyword evidence="6 9" id="KW-0472">Membrane</keyword>
<dbReference type="HOGENOM" id="CLU_001265_30_1_1"/>
<organism evidence="11 12">
    <name type="scientific">Cyphellophora europaea (strain CBS 101466)</name>
    <name type="common">Phialophora europaea</name>
    <dbReference type="NCBI Taxonomy" id="1220924"/>
    <lineage>
        <taxon>Eukaryota</taxon>
        <taxon>Fungi</taxon>
        <taxon>Dikarya</taxon>
        <taxon>Ascomycota</taxon>
        <taxon>Pezizomycotina</taxon>
        <taxon>Eurotiomycetes</taxon>
        <taxon>Chaetothyriomycetidae</taxon>
        <taxon>Chaetothyriales</taxon>
        <taxon>Cyphellophoraceae</taxon>
        <taxon>Cyphellophora</taxon>
    </lineage>
</organism>
<reference evidence="11 12" key="1">
    <citation type="submission" date="2013-03" db="EMBL/GenBank/DDBJ databases">
        <title>The Genome Sequence of Phialophora europaea CBS 101466.</title>
        <authorList>
            <consortium name="The Broad Institute Genomics Platform"/>
            <person name="Cuomo C."/>
            <person name="de Hoog S."/>
            <person name="Gorbushina A."/>
            <person name="Walker B."/>
            <person name="Young S.K."/>
            <person name="Zeng Q."/>
            <person name="Gargeya S."/>
            <person name="Fitzgerald M."/>
            <person name="Haas B."/>
            <person name="Abouelleil A."/>
            <person name="Allen A.W."/>
            <person name="Alvarado L."/>
            <person name="Arachchi H.M."/>
            <person name="Berlin A.M."/>
            <person name="Chapman S.B."/>
            <person name="Gainer-Dewar J."/>
            <person name="Goldberg J."/>
            <person name="Griggs A."/>
            <person name="Gujja S."/>
            <person name="Hansen M."/>
            <person name="Howarth C."/>
            <person name="Imamovic A."/>
            <person name="Ireland A."/>
            <person name="Larimer J."/>
            <person name="McCowan C."/>
            <person name="Murphy C."/>
            <person name="Pearson M."/>
            <person name="Poon T.W."/>
            <person name="Priest M."/>
            <person name="Roberts A."/>
            <person name="Saif S."/>
            <person name="Shea T."/>
            <person name="Sisk P."/>
            <person name="Sykes S."/>
            <person name="Wortman J."/>
            <person name="Nusbaum C."/>
            <person name="Birren B."/>
        </authorList>
    </citation>
    <scope>NUCLEOTIDE SEQUENCE [LARGE SCALE GENOMIC DNA]</scope>
    <source>
        <strain evidence="11 12">CBS 101466</strain>
    </source>
</reference>
<keyword evidence="5 9" id="KW-1133">Transmembrane helix</keyword>
<proteinExistence type="inferred from homology"/>
<dbReference type="InterPro" id="IPR005829">
    <property type="entry name" value="Sugar_transporter_CS"/>
</dbReference>
<dbReference type="PROSITE" id="PS00217">
    <property type="entry name" value="SUGAR_TRANSPORT_2"/>
    <property type="match status" value="1"/>
</dbReference>
<comment type="subcellular location">
    <subcellularLocation>
        <location evidence="1">Membrane</location>
        <topology evidence="1">Multi-pass membrane protein</topology>
    </subcellularLocation>
</comment>
<feature type="transmembrane region" description="Helical" evidence="9">
    <location>
        <begin position="281"/>
        <end position="302"/>
    </location>
</feature>
<dbReference type="Pfam" id="PF00083">
    <property type="entry name" value="Sugar_tr"/>
    <property type="match status" value="1"/>
</dbReference>
<evidence type="ECO:0000256" key="3">
    <source>
        <dbReference type="ARBA" id="ARBA00022448"/>
    </source>
</evidence>
<gene>
    <name evidence="11" type="ORF">HMPREF1541_09838</name>
</gene>
<dbReference type="eggNOG" id="KOG0254">
    <property type="taxonomic scope" value="Eukaryota"/>
</dbReference>
<sequence>MVGAVISANPLQLDIRSHKKCMFICCIITVASFQYGLDYALVGGFMAMPGFLQVFGYYDEAAGEWAIDPTVQQLISSLMTIGTFVGSLAVGPFSARFGRKYGLWGASFINAISTAIMLGTTNLGALYFARFILGISVGWFLTFCQVYVNEVAPAHLRGIVFAVYQSQLSIGSIVGAAVDYGTHHMMSKQSYRIPLAVFYLAPTIQTIALFFFPESPRWLMTQGREQEAEASLRKLRNSNIQESEFQAEFNEIRIATREQIEQNKKQLFVEMWKGTNRRRTFLSIAVICFHCANGSSWINIYTTYFLQIAGIQEAFAYSAMVTCMGLLGVITSFFFVRHIDRRVIMLIGIGACGLAQLAFAVAWTAAPATAVAGRVVVAFICLFTFFYVAYAPYAWLLGGEYPNNHLRAHVFGLGTALNFLGNWLGVFTAPYFINPASLGWNARYGYIWFGSNAILFVFTFFYIPETRDRTLEEIHEMFQAKLPARKFKGYVCSGTAAMAAAGAEKEVEVQELETTSQADGVGKGSSTAATTQV</sequence>
<dbReference type="Proteomes" id="UP000030752">
    <property type="component" value="Unassembled WGS sequence"/>
</dbReference>
<dbReference type="Gene3D" id="1.20.1250.20">
    <property type="entry name" value="MFS general substrate transporter like domains"/>
    <property type="match status" value="1"/>
</dbReference>
<feature type="transmembrane region" description="Helical" evidence="9">
    <location>
        <begin position="445"/>
        <end position="463"/>
    </location>
</feature>
<dbReference type="EMBL" id="KB822713">
    <property type="protein sequence ID" value="ETN44963.1"/>
    <property type="molecule type" value="Genomic_DNA"/>
</dbReference>
<dbReference type="RefSeq" id="XP_008712733.1">
    <property type="nucleotide sequence ID" value="XM_008714511.1"/>
</dbReference>
<dbReference type="OrthoDB" id="6612291at2759"/>
<keyword evidence="4 9" id="KW-0812">Transmembrane</keyword>
<dbReference type="NCBIfam" id="TIGR00879">
    <property type="entry name" value="SP"/>
    <property type="match status" value="1"/>
</dbReference>
<evidence type="ECO:0000256" key="2">
    <source>
        <dbReference type="ARBA" id="ARBA00010992"/>
    </source>
</evidence>
<dbReference type="PANTHER" id="PTHR48022">
    <property type="entry name" value="PLASTIDIC GLUCOSE TRANSPORTER 4"/>
    <property type="match status" value="1"/>
</dbReference>
<evidence type="ECO:0000313" key="12">
    <source>
        <dbReference type="Proteomes" id="UP000030752"/>
    </source>
</evidence>
<dbReference type="GO" id="GO:0005351">
    <property type="term" value="F:carbohydrate:proton symporter activity"/>
    <property type="evidence" value="ECO:0007669"/>
    <property type="project" value="TreeGrafter"/>
</dbReference>
<evidence type="ECO:0000256" key="1">
    <source>
        <dbReference type="ARBA" id="ARBA00004141"/>
    </source>
</evidence>
<evidence type="ECO:0000256" key="4">
    <source>
        <dbReference type="ARBA" id="ARBA00022692"/>
    </source>
</evidence>
<dbReference type="InterPro" id="IPR005828">
    <property type="entry name" value="MFS_sugar_transport-like"/>
</dbReference>
<keyword evidence="3 7" id="KW-0813">Transport</keyword>
<evidence type="ECO:0000256" key="6">
    <source>
        <dbReference type="ARBA" id="ARBA00023136"/>
    </source>
</evidence>
<protein>
    <recommendedName>
        <fullName evidence="10">Major facilitator superfamily (MFS) profile domain-containing protein</fullName>
    </recommendedName>
</protein>
<feature type="transmembrane region" description="Helical" evidence="9">
    <location>
        <begin position="127"/>
        <end position="148"/>
    </location>
</feature>
<dbReference type="GO" id="GO:0016020">
    <property type="term" value="C:membrane"/>
    <property type="evidence" value="ECO:0007669"/>
    <property type="project" value="UniProtKB-SubCell"/>
</dbReference>
<evidence type="ECO:0000256" key="8">
    <source>
        <dbReference type="SAM" id="MobiDB-lite"/>
    </source>
</evidence>
<feature type="transmembrane region" description="Helical" evidence="9">
    <location>
        <begin position="160"/>
        <end position="181"/>
    </location>
</feature>
<evidence type="ECO:0000256" key="5">
    <source>
        <dbReference type="ARBA" id="ARBA00022989"/>
    </source>
</evidence>
<dbReference type="SUPFAM" id="SSF103473">
    <property type="entry name" value="MFS general substrate transporter"/>
    <property type="match status" value="1"/>
</dbReference>
<dbReference type="InParanoid" id="W2SAC2"/>
<feature type="transmembrane region" description="Helical" evidence="9">
    <location>
        <begin position="343"/>
        <end position="363"/>
    </location>
</feature>
<feature type="transmembrane region" description="Helical" evidence="9">
    <location>
        <begin position="375"/>
        <end position="398"/>
    </location>
</feature>
<dbReference type="InterPro" id="IPR020846">
    <property type="entry name" value="MFS_dom"/>
</dbReference>
<dbReference type="PANTHER" id="PTHR48022:SF10">
    <property type="entry name" value="MAJOR FACILITATOR SUPERFAMILY (MFS) PROFILE DOMAIN-CONTAINING PROTEIN"/>
    <property type="match status" value="1"/>
</dbReference>
<accession>W2SAC2</accession>
<dbReference type="FunFam" id="1.20.1250.20:FF:000078">
    <property type="entry name" value="MFS maltose transporter, putative"/>
    <property type="match status" value="1"/>
</dbReference>
<feature type="transmembrane region" description="Helical" evidence="9">
    <location>
        <begin position="314"/>
        <end position="336"/>
    </location>
</feature>
<feature type="domain" description="Major facilitator superfamily (MFS) profile" evidence="10">
    <location>
        <begin position="24"/>
        <end position="467"/>
    </location>
</feature>
<feature type="transmembrane region" description="Helical" evidence="9">
    <location>
        <begin position="410"/>
        <end position="433"/>
    </location>
</feature>